<dbReference type="Pfam" id="PF00117">
    <property type="entry name" value="GATase"/>
    <property type="match status" value="1"/>
</dbReference>
<dbReference type="InterPro" id="IPR022955">
    <property type="entry name" value="GMP_synthase"/>
</dbReference>
<evidence type="ECO:0000256" key="4">
    <source>
        <dbReference type="ARBA" id="ARBA00022741"/>
    </source>
</evidence>
<evidence type="ECO:0000256" key="1">
    <source>
        <dbReference type="ARBA" id="ARBA00002332"/>
    </source>
</evidence>
<dbReference type="EMBL" id="BAAARY010000005">
    <property type="protein sequence ID" value="GAA2520193.1"/>
    <property type="molecule type" value="Genomic_DNA"/>
</dbReference>
<gene>
    <name evidence="9 12" type="primary">guaA</name>
    <name evidence="12" type="ORF">GCM10010201_17130</name>
</gene>
<keyword evidence="6 9" id="KW-0658">Purine biosynthesis</keyword>
<dbReference type="InterPro" id="IPR025777">
    <property type="entry name" value="GMPS_ATP_PPase_dom"/>
</dbReference>
<dbReference type="InterPro" id="IPR022310">
    <property type="entry name" value="NAD/GMP_synthase"/>
</dbReference>
<dbReference type="Gene3D" id="3.30.300.10">
    <property type="match status" value="1"/>
</dbReference>
<dbReference type="HAMAP" id="MF_00344">
    <property type="entry name" value="GMP_synthase"/>
    <property type="match status" value="1"/>
</dbReference>
<dbReference type="Gene3D" id="3.40.50.880">
    <property type="match status" value="1"/>
</dbReference>
<dbReference type="PRINTS" id="PR00096">
    <property type="entry name" value="GATASE"/>
</dbReference>
<keyword evidence="4 9" id="KW-0547">Nucleotide-binding</keyword>
<organism evidence="12 13">
    <name type="scientific">Pilimelia columellifera subsp. columellifera</name>
    <dbReference type="NCBI Taxonomy" id="706583"/>
    <lineage>
        <taxon>Bacteria</taxon>
        <taxon>Bacillati</taxon>
        <taxon>Actinomycetota</taxon>
        <taxon>Actinomycetes</taxon>
        <taxon>Micromonosporales</taxon>
        <taxon>Micromonosporaceae</taxon>
        <taxon>Pilimelia</taxon>
    </lineage>
</organism>
<dbReference type="InterPro" id="IPR004739">
    <property type="entry name" value="GMP_synth_GATase"/>
</dbReference>
<feature type="active site" description="Nucleophile" evidence="9">
    <location>
        <position position="83"/>
    </location>
</feature>
<dbReference type="NCBIfam" id="NF000848">
    <property type="entry name" value="PRK00074.1"/>
    <property type="match status" value="1"/>
</dbReference>
<evidence type="ECO:0000256" key="3">
    <source>
        <dbReference type="ARBA" id="ARBA00022598"/>
    </source>
</evidence>
<keyword evidence="3 9" id="KW-0436">Ligase</keyword>
<dbReference type="InterPro" id="IPR014729">
    <property type="entry name" value="Rossmann-like_a/b/a_fold"/>
</dbReference>
<dbReference type="PROSITE" id="PS51273">
    <property type="entry name" value="GATASE_TYPE_1"/>
    <property type="match status" value="1"/>
</dbReference>
<dbReference type="CDD" id="cd01997">
    <property type="entry name" value="GMP_synthase_C"/>
    <property type="match status" value="1"/>
</dbReference>
<proteinExistence type="inferred from homology"/>
<feature type="active site" evidence="9">
    <location>
        <position position="170"/>
    </location>
</feature>
<dbReference type="Pfam" id="PF00958">
    <property type="entry name" value="GMP_synt_C"/>
    <property type="match status" value="1"/>
</dbReference>
<dbReference type="EC" id="6.3.5.2" evidence="9"/>
<dbReference type="PRINTS" id="PR00099">
    <property type="entry name" value="CPSGATASE"/>
</dbReference>
<feature type="active site" evidence="9">
    <location>
        <position position="172"/>
    </location>
</feature>
<dbReference type="SUPFAM" id="SSF52317">
    <property type="entry name" value="Class I glutamine amidotransferase-like"/>
    <property type="match status" value="1"/>
</dbReference>
<name>A0ABN3NFF5_9ACTN</name>
<dbReference type="PANTHER" id="PTHR11922:SF2">
    <property type="entry name" value="GMP SYNTHASE [GLUTAMINE-HYDROLYZING]"/>
    <property type="match status" value="1"/>
</dbReference>
<comment type="subunit">
    <text evidence="9">Homodimer.</text>
</comment>
<comment type="catalytic activity">
    <reaction evidence="9">
        <text>XMP + L-glutamine + ATP + H2O = GMP + L-glutamate + AMP + diphosphate + 2 H(+)</text>
        <dbReference type="Rhea" id="RHEA:11680"/>
        <dbReference type="ChEBI" id="CHEBI:15377"/>
        <dbReference type="ChEBI" id="CHEBI:15378"/>
        <dbReference type="ChEBI" id="CHEBI:29985"/>
        <dbReference type="ChEBI" id="CHEBI:30616"/>
        <dbReference type="ChEBI" id="CHEBI:33019"/>
        <dbReference type="ChEBI" id="CHEBI:57464"/>
        <dbReference type="ChEBI" id="CHEBI:58115"/>
        <dbReference type="ChEBI" id="CHEBI:58359"/>
        <dbReference type="ChEBI" id="CHEBI:456215"/>
        <dbReference type="EC" id="6.3.5.2"/>
    </reaction>
</comment>
<sequence length="516" mass="55518">MSTPRPVLVVDFGAQYAQLIARRVREARVYSEIVPSSMSAAEMLARDPAAIILSGGPSSVYEPGAPQVDPKIFDADVPVFGICYGFQAMAAALGGEVAHTGAREYGGTPVVVAADPGVLLRGLPAEFNVWMSHGDAVATAPAGFTVTASSSAPVVAFEDLATRRAGVQFHPEVAHTEHGQTMLQRFLYDIAGIEPAWTPSNIIDDQVAVIREKVGDRQVICGLSGGVDSAVAAALVHKAVGDQLTCVFVDHGLLRAGEAEQVENDYVAATGIRLKVVNAQDRFLSALAGVTDPETKRKIIGREFIRVFEAAAREVDTERHVEFLVQGTLYPDVVESGGGDGAANIKSHHNVGGLPDDLRFALVEPLRTLFKDEVRQLGLELGLPPEMVWRHPFPGPGLAIRIIGEVTADRLDLLREADLIAREELTAAGLDRDVWQFPVVLLADVRSVGVQGDGRTYGHPVVLRPVSSEDAMTADWSRLPYDLVGRISTRITNEVREVNRVVLDVTSKPPGTIEWE</sequence>
<comment type="caution">
    <text evidence="12">The sequence shown here is derived from an EMBL/GenBank/DDBJ whole genome shotgun (WGS) entry which is preliminary data.</text>
</comment>
<dbReference type="SUPFAM" id="SSF54810">
    <property type="entry name" value="GMP synthetase C-terminal dimerisation domain"/>
    <property type="match status" value="1"/>
</dbReference>
<keyword evidence="13" id="KW-1185">Reference proteome</keyword>
<evidence type="ECO:0000256" key="7">
    <source>
        <dbReference type="ARBA" id="ARBA00022840"/>
    </source>
</evidence>
<feature type="domain" description="GMPS ATP-PPase" evidence="11">
    <location>
        <begin position="197"/>
        <end position="390"/>
    </location>
</feature>
<dbReference type="CDD" id="cd01742">
    <property type="entry name" value="GATase1_GMP_Synthase"/>
    <property type="match status" value="1"/>
</dbReference>
<dbReference type="PRINTS" id="PR00097">
    <property type="entry name" value="ANTSNTHASEII"/>
</dbReference>
<dbReference type="InterPro" id="IPR029062">
    <property type="entry name" value="Class_I_gatase-like"/>
</dbReference>
<evidence type="ECO:0000256" key="2">
    <source>
        <dbReference type="ARBA" id="ARBA00005153"/>
    </source>
</evidence>
<evidence type="ECO:0000313" key="12">
    <source>
        <dbReference type="EMBL" id="GAA2520193.1"/>
    </source>
</evidence>
<dbReference type="PROSITE" id="PS51553">
    <property type="entry name" value="GMPS_ATP_PPASE"/>
    <property type="match status" value="1"/>
</dbReference>
<keyword evidence="8 9" id="KW-0315">Glutamine amidotransferase</keyword>
<accession>A0ABN3NFF5</accession>
<evidence type="ECO:0000256" key="10">
    <source>
        <dbReference type="PROSITE-ProRule" id="PRU00886"/>
    </source>
</evidence>
<evidence type="ECO:0000256" key="6">
    <source>
        <dbReference type="ARBA" id="ARBA00022755"/>
    </source>
</evidence>
<protein>
    <recommendedName>
        <fullName evidence="9">GMP synthase [glutamine-hydrolyzing]</fullName>
        <ecNumber evidence="9">6.3.5.2</ecNumber>
    </recommendedName>
    <alternativeName>
        <fullName evidence="9">GMP synthetase</fullName>
    </alternativeName>
    <alternativeName>
        <fullName evidence="9">Glutamine amidotransferase</fullName>
    </alternativeName>
</protein>
<dbReference type="NCBIfam" id="TIGR00884">
    <property type="entry name" value="guaA_Cterm"/>
    <property type="match status" value="1"/>
</dbReference>
<keyword evidence="7 9" id="KW-0067">ATP-binding</keyword>
<dbReference type="PANTHER" id="PTHR11922">
    <property type="entry name" value="GMP SYNTHASE-RELATED"/>
    <property type="match status" value="1"/>
</dbReference>
<feature type="binding site" evidence="10">
    <location>
        <begin position="224"/>
        <end position="230"/>
    </location>
    <ligand>
        <name>ATP</name>
        <dbReference type="ChEBI" id="CHEBI:30616"/>
    </ligand>
</feature>
<dbReference type="NCBIfam" id="TIGR00888">
    <property type="entry name" value="guaA_Nterm"/>
    <property type="match status" value="1"/>
</dbReference>
<reference evidence="12 13" key="1">
    <citation type="journal article" date="2019" name="Int. J. Syst. Evol. Microbiol.">
        <title>The Global Catalogue of Microorganisms (GCM) 10K type strain sequencing project: providing services to taxonomists for standard genome sequencing and annotation.</title>
        <authorList>
            <consortium name="The Broad Institute Genomics Platform"/>
            <consortium name="The Broad Institute Genome Sequencing Center for Infectious Disease"/>
            <person name="Wu L."/>
            <person name="Ma J."/>
        </authorList>
    </citation>
    <scope>NUCLEOTIDE SEQUENCE [LARGE SCALE GENOMIC DNA]</scope>
    <source>
        <strain evidence="12 13">JCM 3367</strain>
    </source>
</reference>
<dbReference type="Gene3D" id="3.40.50.620">
    <property type="entry name" value="HUPs"/>
    <property type="match status" value="1"/>
</dbReference>
<keyword evidence="5 9" id="KW-0332">GMP biosynthesis</keyword>
<dbReference type="Proteomes" id="UP001499978">
    <property type="component" value="Unassembled WGS sequence"/>
</dbReference>
<evidence type="ECO:0000259" key="11">
    <source>
        <dbReference type="PROSITE" id="PS51553"/>
    </source>
</evidence>
<comment type="pathway">
    <text evidence="2 9">Purine metabolism; GMP biosynthesis; GMP from XMP (L-Gln route): step 1/1.</text>
</comment>
<dbReference type="RefSeq" id="WP_344170881.1">
    <property type="nucleotide sequence ID" value="NZ_BAAARY010000005.1"/>
</dbReference>
<evidence type="ECO:0000256" key="9">
    <source>
        <dbReference type="HAMAP-Rule" id="MF_00344"/>
    </source>
</evidence>
<evidence type="ECO:0000313" key="13">
    <source>
        <dbReference type="Proteomes" id="UP001499978"/>
    </source>
</evidence>
<dbReference type="InterPro" id="IPR001674">
    <property type="entry name" value="GMP_synth_C"/>
</dbReference>
<dbReference type="Pfam" id="PF02540">
    <property type="entry name" value="NAD_synthase"/>
    <property type="match status" value="1"/>
</dbReference>
<comment type="function">
    <text evidence="1 9">Catalyzes the synthesis of GMP from XMP.</text>
</comment>
<dbReference type="InterPro" id="IPR017926">
    <property type="entry name" value="GATASE"/>
</dbReference>
<evidence type="ECO:0000256" key="5">
    <source>
        <dbReference type="ARBA" id="ARBA00022749"/>
    </source>
</evidence>
<evidence type="ECO:0000256" key="8">
    <source>
        <dbReference type="ARBA" id="ARBA00022962"/>
    </source>
</evidence>
<dbReference type="SUPFAM" id="SSF52402">
    <property type="entry name" value="Adenine nucleotide alpha hydrolases-like"/>
    <property type="match status" value="1"/>
</dbReference>